<dbReference type="GO" id="GO:0016491">
    <property type="term" value="F:oxidoreductase activity"/>
    <property type="evidence" value="ECO:0007669"/>
    <property type="project" value="InterPro"/>
</dbReference>
<organism evidence="2 3">
    <name type="scientific">Pseudohoeflea suaedae</name>
    <dbReference type="NCBI Taxonomy" id="877384"/>
    <lineage>
        <taxon>Bacteria</taxon>
        <taxon>Pseudomonadati</taxon>
        <taxon>Pseudomonadota</taxon>
        <taxon>Alphaproteobacteria</taxon>
        <taxon>Hyphomicrobiales</taxon>
        <taxon>Rhizobiaceae</taxon>
        <taxon>Pseudohoeflea</taxon>
    </lineage>
</organism>
<feature type="domain" description="ER-bound oxygenase mpaB/mpaB'/Rubber oxygenase catalytic" evidence="1">
    <location>
        <begin position="49"/>
        <end position="274"/>
    </location>
</feature>
<accession>A0A4V3A6U5</accession>
<dbReference type="RefSeq" id="WP_133285575.1">
    <property type="nucleotide sequence ID" value="NZ_SMSI01000004.1"/>
</dbReference>
<sequence length="301" mass="32969">MTAIALPSFLQRRIESEARSLIRPPGNIKLDFRHPAGAPALAGPDSVSWRVFKNPVTLFVGGVAAVLMEFAEPRVRAGVWRHSSFRTDPVARLRRTGFAAMVTVYAPSESAEKMIAGVTAAHARVSGVTETGQLYSALDTDLLNWVQVTAAYGFLEAYHRHAAPLTPVERDTFFAEGEPAARLYGATGAPTSEAGWQSLLEEMDPRFGPSRIIDEFLALIREAPVLPAAARPLQTVMVKAAIDLLPDRLRDRLEISARLRPLERLMLRTAARTADRLPLHSAPPAQASLRMGRPADFLYRG</sequence>
<proteinExistence type="predicted"/>
<keyword evidence="3" id="KW-1185">Reference proteome</keyword>
<dbReference type="InterPro" id="IPR018713">
    <property type="entry name" value="MPAB/Lcp_cat_dom"/>
</dbReference>
<evidence type="ECO:0000313" key="3">
    <source>
        <dbReference type="Proteomes" id="UP000295131"/>
    </source>
</evidence>
<dbReference type="OrthoDB" id="108890at2"/>
<dbReference type="EMBL" id="SMSI01000004">
    <property type="protein sequence ID" value="TDH34229.1"/>
    <property type="molecule type" value="Genomic_DNA"/>
</dbReference>
<dbReference type="Pfam" id="PF09995">
    <property type="entry name" value="MPAB_Lcp_cat"/>
    <property type="match status" value="1"/>
</dbReference>
<dbReference type="PANTHER" id="PTHR36151">
    <property type="entry name" value="BLR2777 PROTEIN"/>
    <property type="match status" value="1"/>
</dbReference>
<comment type="caution">
    <text evidence="2">The sequence shown here is derived from an EMBL/GenBank/DDBJ whole genome shotgun (WGS) entry which is preliminary data.</text>
</comment>
<dbReference type="PANTHER" id="PTHR36151:SF3">
    <property type="entry name" value="ER-BOUND OXYGENASE MPAB_MPAB'_RUBBER OXYGENASE CATALYTIC DOMAIN-CONTAINING PROTEIN"/>
    <property type="match status" value="1"/>
</dbReference>
<name>A0A4V3A6U5_9HYPH</name>
<reference evidence="2 3" key="1">
    <citation type="journal article" date="2013" name="Int. J. Syst. Evol. Microbiol.">
        <title>Hoeflea suaedae sp. nov., an endophytic bacterium isolated from the root of the halophyte Suaeda maritima.</title>
        <authorList>
            <person name="Chung E.J."/>
            <person name="Park J.A."/>
            <person name="Pramanik P."/>
            <person name="Bibi F."/>
            <person name="Jeon C.O."/>
            <person name="Chung Y.R."/>
        </authorList>
    </citation>
    <scope>NUCLEOTIDE SEQUENCE [LARGE SCALE GENOMIC DNA]</scope>
    <source>
        <strain evidence="2 3">YC6898</strain>
    </source>
</reference>
<evidence type="ECO:0000313" key="2">
    <source>
        <dbReference type="EMBL" id="TDH34229.1"/>
    </source>
</evidence>
<dbReference type="AlphaFoldDB" id="A0A4V3A6U5"/>
<evidence type="ECO:0000259" key="1">
    <source>
        <dbReference type="Pfam" id="PF09995"/>
    </source>
</evidence>
<protein>
    <submittedName>
        <fullName evidence="2">DUF2236 domain-containing protein</fullName>
    </submittedName>
</protein>
<dbReference type="Proteomes" id="UP000295131">
    <property type="component" value="Unassembled WGS sequence"/>
</dbReference>
<gene>
    <name evidence="2" type="ORF">E2A64_16260</name>
</gene>